<gene>
    <name evidence="2" type="ORF">IEO21_09196</name>
</gene>
<protein>
    <submittedName>
        <fullName evidence="2">Uncharacterized protein</fullName>
    </submittedName>
</protein>
<reference evidence="2" key="2">
    <citation type="journal article" name="Front. Microbiol.">
        <title>Degradative Capacity of Two Strains of Rhodonia placenta: From Phenotype to Genotype.</title>
        <authorList>
            <person name="Kolle M."/>
            <person name="Horta M.A.C."/>
            <person name="Nowrousian M."/>
            <person name="Ohm R.A."/>
            <person name="Benz J.P."/>
            <person name="Pilgard A."/>
        </authorList>
    </citation>
    <scope>NUCLEOTIDE SEQUENCE</scope>
    <source>
        <strain evidence="2">FPRL280</strain>
    </source>
</reference>
<evidence type="ECO:0000313" key="3">
    <source>
        <dbReference type="Proteomes" id="UP000639403"/>
    </source>
</evidence>
<accession>A0A8H7NUW6</accession>
<dbReference type="Gene3D" id="2.60.120.260">
    <property type="entry name" value="Galactose-binding domain-like"/>
    <property type="match status" value="1"/>
</dbReference>
<feature type="region of interest" description="Disordered" evidence="1">
    <location>
        <begin position="568"/>
        <end position="592"/>
    </location>
</feature>
<proteinExistence type="predicted"/>
<sequence>MLSVDERVKMPPPILASIPSLKFVALNFGGGPLPTFSAHSGGFNPYPALSWWRVVCDHGERQLQAMSADLGSRIAAYLYSPNYNHEVPIDESMFLPNMLEEYKPGRVTVAQALLTHYHNKGVILYELRQQPLAPRRSGVVATSNACEEPQSRLAQQLFINLPNQVGTSTTGQYERSKTNRQTHELQLRHSAVHDRFSSGVTALKYPEISDQNQVLEQGCEWRGARLSTGVAMPVRDNRVQYIHRAGSLYTMIGASGPGYSRARACELVPDHADQSACLRFYPYQDGPTDQQWNGSYTESSWSHWSHDHNLGEGTSSHYTTLVGAYIRIDWTGTGVWIYGTGAQGAYPVEVDTYPEVQGQGDQEGILFSQTNLIYGPHSLKLSVVEPPISISKAEITVGLGAQGTLLQTRTINGVLPGTVTGNPFFHVDNTWSAVNLYGNQSASYPCIATYQSGASLSFTLNETVGFEIYGSDDWMQGLLTVTVTSPGGEFTIASVPDSTIEYSSRSGWTALSPLRYLATGLDRTQTYTVVVKNLGNMFNLASVVVHDAVPSSSSRTSGGPIMTAETIGPRPASLGSAAASSRAPAPSPGTSAEAGIASPVVDIGVHDTAGPNIYEQDAGPLVLPPSICDDLDPATCVESCAKENGSGKHENDVSSAALYATHAIHTAFRYLAE</sequence>
<reference evidence="2" key="1">
    <citation type="submission" date="2020-11" db="EMBL/GenBank/DDBJ databases">
        <authorList>
            <person name="Koelle M."/>
            <person name="Horta M.A.C."/>
            <person name="Nowrousian M."/>
            <person name="Ohm R.A."/>
            <person name="Benz P."/>
            <person name="Pilgard A."/>
        </authorList>
    </citation>
    <scope>NUCLEOTIDE SEQUENCE</scope>
    <source>
        <strain evidence="2">FPRL280</strain>
    </source>
</reference>
<organism evidence="2 3">
    <name type="scientific">Rhodonia placenta</name>
    <dbReference type="NCBI Taxonomy" id="104341"/>
    <lineage>
        <taxon>Eukaryota</taxon>
        <taxon>Fungi</taxon>
        <taxon>Dikarya</taxon>
        <taxon>Basidiomycota</taxon>
        <taxon>Agaricomycotina</taxon>
        <taxon>Agaricomycetes</taxon>
        <taxon>Polyporales</taxon>
        <taxon>Adustoporiaceae</taxon>
        <taxon>Rhodonia</taxon>
    </lineage>
</organism>
<name>A0A8H7NUW6_9APHY</name>
<dbReference type="Proteomes" id="UP000639403">
    <property type="component" value="Unassembled WGS sequence"/>
</dbReference>
<evidence type="ECO:0000313" key="2">
    <source>
        <dbReference type="EMBL" id="KAF9805101.1"/>
    </source>
</evidence>
<evidence type="ECO:0000256" key="1">
    <source>
        <dbReference type="SAM" id="MobiDB-lite"/>
    </source>
</evidence>
<dbReference type="EMBL" id="JADOXO010000405">
    <property type="protein sequence ID" value="KAF9805101.1"/>
    <property type="molecule type" value="Genomic_DNA"/>
</dbReference>
<comment type="caution">
    <text evidence="2">The sequence shown here is derived from an EMBL/GenBank/DDBJ whole genome shotgun (WGS) entry which is preliminary data.</text>
</comment>
<dbReference type="AlphaFoldDB" id="A0A8H7NUW6"/>